<dbReference type="EMBL" id="KV441484">
    <property type="protein sequence ID" value="OAG18162.1"/>
    <property type="molecule type" value="Genomic_DNA"/>
</dbReference>
<feature type="binding site" description="axial binding residue" evidence="8">
    <location>
        <position position="442"/>
    </location>
    <ligand>
        <name>heme</name>
        <dbReference type="ChEBI" id="CHEBI:30413"/>
    </ligand>
    <ligandPart>
        <name>Fe</name>
        <dbReference type="ChEBI" id="CHEBI:18248"/>
    </ligandPart>
</feature>
<comment type="similarity">
    <text evidence="2 9">Belongs to the cytochrome P450 family.</text>
</comment>
<dbReference type="RefSeq" id="XP_018383583.1">
    <property type="nucleotide sequence ID" value="XM_018536415.1"/>
</dbReference>
<dbReference type="InterPro" id="IPR050364">
    <property type="entry name" value="Cytochrome_P450_fung"/>
</dbReference>
<dbReference type="PROSITE" id="PS00086">
    <property type="entry name" value="CYTOCHROME_P450"/>
    <property type="match status" value="1"/>
</dbReference>
<dbReference type="SUPFAM" id="SSF48264">
    <property type="entry name" value="Cytochrome P450"/>
    <property type="match status" value="1"/>
</dbReference>
<comment type="cofactor">
    <cofactor evidence="1 8">
        <name>heme</name>
        <dbReference type="ChEBI" id="CHEBI:30413"/>
    </cofactor>
</comment>
<evidence type="ECO:0000256" key="8">
    <source>
        <dbReference type="PIRSR" id="PIRSR602401-1"/>
    </source>
</evidence>
<keyword evidence="5 9" id="KW-0560">Oxidoreductase</keyword>
<evidence type="ECO:0000256" key="7">
    <source>
        <dbReference type="ARBA" id="ARBA00023033"/>
    </source>
</evidence>
<dbReference type="GO" id="GO:0005506">
    <property type="term" value="F:iron ion binding"/>
    <property type="evidence" value="ECO:0007669"/>
    <property type="project" value="InterPro"/>
</dbReference>
<dbReference type="InterPro" id="IPR017972">
    <property type="entry name" value="Cyt_P450_CS"/>
</dbReference>
<dbReference type="Pfam" id="PF00067">
    <property type="entry name" value="p450"/>
    <property type="match status" value="1"/>
</dbReference>
<evidence type="ECO:0000256" key="4">
    <source>
        <dbReference type="ARBA" id="ARBA00022723"/>
    </source>
</evidence>
<accession>A0A177DGF1</accession>
<keyword evidence="11" id="KW-1185">Reference proteome</keyword>
<keyword evidence="4 8" id="KW-0479">Metal-binding</keyword>
<dbReference type="InterPro" id="IPR002401">
    <property type="entry name" value="Cyt_P450_E_grp-I"/>
</dbReference>
<dbReference type="KEGG" id="aalt:CC77DRAFT_993576"/>
<dbReference type="GO" id="GO:0004497">
    <property type="term" value="F:monooxygenase activity"/>
    <property type="evidence" value="ECO:0007669"/>
    <property type="project" value="UniProtKB-KW"/>
</dbReference>
<dbReference type="PRINTS" id="PR00463">
    <property type="entry name" value="EP450I"/>
</dbReference>
<evidence type="ECO:0000256" key="5">
    <source>
        <dbReference type="ARBA" id="ARBA00023002"/>
    </source>
</evidence>
<proteinExistence type="inferred from homology"/>
<organism evidence="10 11">
    <name type="scientific">Alternaria alternata</name>
    <name type="common">Alternaria rot fungus</name>
    <name type="synonym">Torula alternata</name>
    <dbReference type="NCBI Taxonomy" id="5599"/>
    <lineage>
        <taxon>Eukaryota</taxon>
        <taxon>Fungi</taxon>
        <taxon>Dikarya</taxon>
        <taxon>Ascomycota</taxon>
        <taxon>Pezizomycotina</taxon>
        <taxon>Dothideomycetes</taxon>
        <taxon>Pleosporomycetidae</taxon>
        <taxon>Pleosporales</taxon>
        <taxon>Pleosporineae</taxon>
        <taxon>Pleosporaceae</taxon>
        <taxon>Alternaria</taxon>
        <taxon>Alternaria sect. Alternaria</taxon>
        <taxon>Alternaria alternata complex</taxon>
    </lineage>
</organism>
<dbReference type="GO" id="GO:0016705">
    <property type="term" value="F:oxidoreductase activity, acting on paired donors, with incorporation or reduction of molecular oxygen"/>
    <property type="evidence" value="ECO:0007669"/>
    <property type="project" value="InterPro"/>
</dbReference>
<dbReference type="GeneID" id="29122009"/>
<dbReference type="CDD" id="cd11065">
    <property type="entry name" value="CYP64-like"/>
    <property type="match status" value="1"/>
</dbReference>
<protein>
    <submittedName>
        <fullName evidence="10">Cytochrome P450</fullName>
    </submittedName>
</protein>
<name>A0A177DGF1_ALTAL</name>
<evidence type="ECO:0000256" key="3">
    <source>
        <dbReference type="ARBA" id="ARBA00022617"/>
    </source>
</evidence>
<dbReference type="PANTHER" id="PTHR46300:SF7">
    <property type="entry name" value="P450, PUTATIVE (EUROFUNG)-RELATED"/>
    <property type="match status" value="1"/>
</dbReference>
<sequence length="530" mass="60449">MALMSFPSLLVTLVMFSILYAFRLYSRTRDARPLPPGPKGLPFIGNINDMPKPGVLECHHWSQLKKTYGPISSITVLGQTFIIINDAEIAVELLRDRSAIYSSRPMQTFSCEMVGWRHATAMAPNDAEWKLQRKNITKIVSTNTSVSVVDRVQEMEAARFLLNLLDSPDKLFDHIKKEAGSVILKITYGYTTIPKGNDPFVDLAGKTMEQFADATVPGRWSVDMFPFLRYLPEWLPGMEFKRTAREMATQLRQCTNQPYEFVKKQMSEKRHSPSFLSQAIEGTSLDAEMEFIHKWTALTLYTGGADTTVSAIMTFFLAMSIFPGVQKKAQEELDRVIGEERLPGSKDRESLPYIYALMKETHRWHLVLPMCLPHCSTEEDTCRGYRIPKGSILLANNWLFTHDPEVYPDPMVFRPERFLETPTHKSEPDPRNFIFGYGRRICPGRYVANNALFITIAQTLAVFNVTKSVDENGRIVEPEIKFEPGAISHPVPFCCSIKPRSDAHEQLIKASEQLYPWEESDSKELESIKW</sequence>
<reference evidence="10 11" key="1">
    <citation type="submission" date="2016-05" db="EMBL/GenBank/DDBJ databases">
        <title>Comparative analysis of secretome profiles of manganese(II)-oxidizing ascomycete fungi.</title>
        <authorList>
            <consortium name="DOE Joint Genome Institute"/>
            <person name="Zeiner C.A."/>
            <person name="Purvine S.O."/>
            <person name="Zink E.M."/>
            <person name="Wu S."/>
            <person name="Pasa-Tolic L."/>
            <person name="Chaput D.L."/>
            <person name="Haridas S."/>
            <person name="Grigoriev I.V."/>
            <person name="Santelli C.M."/>
            <person name="Hansel C.M."/>
        </authorList>
    </citation>
    <scope>NUCLEOTIDE SEQUENCE [LARGE SCALE GENOMIC DNA]</scope>
    <source>
        <strain evidence="10 11">SRC1lrK2f</strain>
    </source>
</reference>
<dbReference type="InterPro" id="IPR036396">
    <property type="entry name" value="Cyt_P450_sf"/>
</dbReference>
<evidence type="ECO:0000256" key="2">
    <source>
        <dbReference type="ARBA" id="ARBA00010617"/>
    </source>
</evidence>
<dbReference type="GO" id="GO:0020037">
    <property type="term" value="F:heme binding"/>
    <property type="evidence" value="ECO:0007669"/>
    <property type="project" value="InterPro"/>
</dbReference>
<dbReference type="AlphaFoldDB" id="A0A177DGF1"/>
<evidence type="ECO:0000313" key="11">
    <source>
        <dbReference type="Proteomes" id="UP000077248"/>
    </source>
</evidence>
<dbReference type="PANTHER" id="PTHR46300">
    <property type="entry name" value="P450, PUTATIVE (EUROFUNG)-RELATED-RELATED"/>
    <property type="match status" value="1"/>
</dbReference>
<keyword evidence="7 9" id="KW-0503">Monooxygenase</keyword>
<dbReference type="OMA" id="RICVHEM"/>
<keyword evidence="3 8" id="KW-0349">Heme</keyword>
<dbReference type="InterPro" id="IPR001128">
    <property type="entry name" value="Cyt_P450"/>
</dbReference>
<dbReference type="Gene3D" id="1.10.630.10">
    <property type="entry name" value="Cytochrome P450"/>
    <property type="match status" value="1"/>
</dbReference>
<evidence type="ECO:0000256" key="9">
    <source>
        <dbReference type="RuleBase" id="RU000461"/>
    </source>
</evidence>
<dbReference type="VEuPathDB" id="FungiDB:CC77DRAFT_993576"/>
<gene>
    <name evidence="10" type="ORF">CC77DRAFT_993576</name>
</gene>
<keyword evidence="6 8" id="KW-0408">Iron</keyword>
<dbReference type="Proteomes" id="UP000077248">
    <property type="component" value="Unassembled WGS sequence"/>
</dbReference>
<evidence type="ECO:0000256" key="6">
    <source>
        <dbReference type="ARBA" id="ARBA00023004"/>
    </source>
</evidence>
<evidence type="ECO:0000313" key="10">
    <source>
        <dbReference type="EMBL" id="OAG18162.1"/>
    </source>
</evidence>
<evidence type="ECO:0000256" key="1">
    <source>
        <dbReference type="ARBA" id="ARBA00001971"/>
    </source>
</evidence>